<dbReference type="EMBL" id="LDPH01000042">
    <property type="protein sequence ID" value="KLV18908.1"/>
    <property type="molecule type" value="Genomic_DNA"/>
</dbReference>
<keyword evidence="5" id="KW-1185">Reference proteome</keyword>
<protein>
    <submittedName>
        <fullName evidence="4">Tellurite resistance protein TelA</fullName>
    </submittedName>
</protein>
<evidence type="ECO:0000256" key="2">
    <source>
        <dbReference type="PIRNR" id="PIRNR026508"/>
    </source>
</evidence>
<dbReference type="Pfam" id="PF05816">
    <property type="entry name" value="TelA"/>
    <property type="match status" value="1"/>
</dbReference>
<reference evidence="4 5" key="1">
    <citation type="submission" date="2015-05" db="EMBL/GenBank/DDBJ databases">
        <title>Whole genome sequence and identification of bacterial endophytes from Costus igneus.</title>
        <authorList>
            <person name="Lee Y.P."/>
            <person name="Gan H.M."/>
            <person name="Eng W."/>
            <person name="Wheatley M.S."/>
            <person name="Caraballo A."/>
            <person name="Polter S."/>
            <person name="Savka M.A."/>
            <person name="Hudson A.O."/>
        </authorList>
    </citation>
    <scope>NUCLEOTIDE SEQUENCE [LARGE SCALE GENOMIC DNA]</scope>
    <source>
        <strain evidence="4 5">RIT379</strain>
    </source>
</reference>
<comment type="similarity">
    <text evidence="1 2">Belongs to the TelA family.</text>
</comment>
<evidence type="ECO:0000313" key="4">
    <source>
        <dbReference type="EMBL" id="KLV18908.1"/>
    </source>
</evidence>
<dbReference type="RefSeq" id="WP_047944659.1">
    <property type="nucleotide sequence ID" value="NZ_CP053989.1"/>
</dbReference>
<proteinExistence type="inferred from homology"/>
<dbReference type="PANTHER" id="PTHR38432:SF1">
    <property type="entry name" value="TELA-LIKE PROTEIN SAOUHSC_01408"/>
    <property type="match status" value="1"/>
</dbReference>
<sequence>MTDERQMKNITDDYFSDPLGESNNLFMQKGETAETVRLIDVLSPENQKRAYELANKLDPTNHRTMIAYGAAAQKKLLSFSHTMIEHVQRKDVGEVGDIVSDLMEKLNEINPDELRVEKKGFFRRLFSKPSKSVHEVLSNYQKASAQIDRMSVRLERSKNVLTADIHLLEQLYEHNKTYFEDLNVYIAAAEMKYEEMTKKLIPEQKKLAEESGDRMKLQEVNDLIHFAELLEKRIYDLKVSREITIQTAPQIRLIQHTNRTVIDKIQSSIMTSIPLWRNQVSIALTLLRQRHAIETQAKLNTSRMDANVKEMAQIAQENRPAMVEIDSLKETQHKLMSSLEETLHIQEEGKQKRNQAEQEITEREGNLKQVLDTVDSRY</sequence>
<organism evidence="4 5">
    <name type="scientific">Niallia circulans</name>
    <name type="common">Bacillus circulans</name>
    <dbReference type="NCBI Taxonomy" id="1397"/>
    <lineage>
        <taxon>Bacteria</taxon>
        <taxon>Bacillati</taxon>
        <taxon>Bacillota</taxon>
        <taxon>Bacilli</taxon>
        <taxon>Bacillales</taxon>
        <taxon>Bacillaceae</taxon>
        <taxon>Niallia</taxon>
    </lineage>
</organism>
<dbReference type="PANTHER" id="PTHR38432">
    <property type="entry name" value="TELA-LIKE PROTEIN SAOUHSC_01408"/>
    <property type="match status" value="1"/>
</dbReference>
<feature type="region of interest" description="Disordered" evidence="3">
    <location>
        <begin position="347"/>
        <end position="378"/>
    </location>
</feature>
<dbReference type="OrthoDB" id="9768858at2"/>
<accession>A0A0J1HZ21</accession>
<evidence type="ECO:0000256" key="1">
    <source>
        <dbReference type="ARBA" id="ARBA00005541"/>
    </source>
</evidence>
<dbReference type="PATRIC" id="fig|1397.4.peg.4312"/>
<dbReference type="InterPro" id="IPR008863">
    <property type="entry name" value="Toxic_anion-R_TelA"/>
</dbReference>
<dbReference type="GeneID" id="56348007"/>
<comment type="caution">
    <text evidence="4">The sequence shown here is derived from an EMBL/GenBank/DDBJ whole genome shotgun (WGS) entry which is preliminary data.</text>
</comment>
<dbReference type="AlphaFoldDB" id="A0A0J1HZ21"/>
<gene>
    <name evidence="4" type="ORF">ABW02_24015</name>
</gene>
<dbReference type="PIRSF" id="PIRSF026508">
    <property type="entry name" value="TelA"/>
    <property type="match status" value="1"/>
</dbReference>
<evidence type="ECO:0000256" key="3">
    <source>
        <dbReference type="SAM" id="MobiDB-lite"/>
    </source>
</evidence>
<dbReference type="Proteomes" id="UP000036045">
    <property type="component" value="Unassembled WGS sequence"/>
</dbReference>
<feature type="compositionally biased region" description="Basic and acidic residues" evidence="3">
    <location>
        <begin position="347"/>
        <end position="366"/>
    </location>
</feature>
<name>A0A0J1HZ21_NIACI</name>
<evidence type="ECO:0000313" key="5">
    <source>
        <dbReference type="Proteomes" id="UP000036045"/>
    </source>
</evidence>